<dbReference type="SUPFAM" id="SSF55594">
    <property type="entry name" value="HPr-like"/>
    <property type="match status" value="1"/>
</dbReference>
<evidence type="ECO:0000256" key="1">
    <source>
        <dbReference type="ARBA" id="ARBA00004496"/>
    </source>
</evidence>
<dbReference type="NCBIfam" id="NF010352">
    <property type="entry name" value="PRK13780.1"/>
    <property type="match status" value="1"/>
</dbReference>
<name>A0A6P1E2M7_LENHI</name>
<comment type="subcellular location">
    <subcellularLocation>
        <location evidence="1">Cytoplasm</location>
    </subcellularLocation>
</comment>
<dbReference type="NCBIfam" id="TIGR01003">
    <property type="entry name" value="PTS_HPr_family"/>
    <property type="match status" value="1"/>
</dbReference>
<evidence type="ECO:0000259" key="4">
    <source>
        <dbReference type="PROSITE" id="PS51350"/>
    </source>
</evidence>
<accession>A0A6P1E2M7</accession>
<dbReference type="InterPro" id="IPR000032">
    <property type="entry name" value="HPr-like"/>
</dbReference>
<dbReference type="InterPro" id="IPR035895">
    <property type="entry name" value="HPr-like_sf"/>
</dbReference>
<dbReference type="PROSITE" id="PS51350">
    <property type="entry name" value="PTS_HPR_DOM"/>
    <property type="match status" value="1"/>
</dbReference>
<gene>
    <name evidence="5" type="ORF">GQR93_03840</name>
</gene>
<proteinExistence type="predicted"/>
<dbReference type="CDD" id="cd00367">
    <property type="entry name" value="PTS-HPr_like"/>
    <property type="match status" value="1"/>
</dbReference>
<organism evidence="5 6">
    <name type="scientific">Lentilactobacillus hilgardii</name>
    <name type="common">Lactobacillus hilgardii</name>
    <dbReference type="NCBI Taxonomy" id="1588"/>
    <lineage>
        <taxon>Bacteria</taxon>
        <taxon>Bacillati</taxon>
        <taxon>Bacillota</taxon>
        <taxon>Bacilli</taxon>
        <taxon>Lactobacillales</taxon>
        <taxon>Lactobacillaceae</taxon>
        <taxon>Lentilactobacillus</taxon>
    </lineage>
</organism>
<keyword evidence="3" id="KW-0598">Phosphotransferase system</keyword>
<dbReference type="Pfam" id="PF00381">
    <property type="entry name" value="PTS-HPr"/>
    <property type="match status" value="1"/>
</dbReference>
<dbReference type="GO" id="GO:0009401">
    <property type="term" value="P:phosphoenolpyruvate-dependent sugar phosphotransferase system"/>
    <property type="evidence" value="ECO:0007669"/>
    <property type="project" value="UniProtKB-KW"/>
</dbReference>
<dbReference type="RefSeq" id="WP_003552424.1">
    <property type="nucleotide sequence ID" value="NZ_CABKOL010000106.1"/>
</dbReference>
<dbReference type="Gene3D" id="3.30.1340.10">
    <property type="entry name" value="HPr-like"/>
    <property type="match status" value="1"/>
</dbReference>
<dbReference type="AlphaFoldDB" id="A0A6P1E2M7"/>
<dbReference type="PROSITE" id="PS00589">
    <property type="entry name" value="PTS_HPR_SER"/>
    <property type="match status" value="1"/>
</dbReference>
<evidence type="ECO:0000313" key="6">
    <source>
        <dbReference type="Proteomes" id="UP000465035"/>
    </source>
</evidence>
<dbReference type="GeneID" id="69057484"/>
<dbReference type="InterPro" id="IPR002114">
    <property type="entry name" value="PTS_HPr_Ser_P_site"/>
</dbReference>
<dbReference type="PRINTS" id="PR00107">
    <property type="entry name" value="PHOSPHOCPHPR"/>
</dbReference>
<dbReference type="PANTHER" id="PTHR33705">
    <property type="entry name" value="PHOSPHOCARRIER PROTEIN HPR"/>
    <property type="match status" value="1"/>
</dbReference>
<reference evidence="5 6" key="1">
    <citation type="submission" date="2019-12" db="EMBL/GenBank/DDBJ databases">
        <title>Lactobacillus hilgardii FLUB.</title>
        <authorList>
            <person name="Gustaw K."/>
        </authorList>
    </citation>
    <scope>NUCLEOTIDE SEQUENCE [LARGE SCALE GENOMIC DNA]</scope>
    <source>
        <strain evidence="5 6">FLUB</strain>
    </source>
</reference>
<dbReference type="Proteomes" id="UP000465035">
    <property type="component" value="Chromosome"/>
</dbReference>
<dbReference type="GO" id="GO:0005737">
    <property type="term" value="C:cytoplasm"/>
    <property type="evidence" value="ECO:0007669"/>
    <property type="project" value="UniProtKB-SubCell"/>
</dbReference>
<dbReference type="PANTHER" id="PTHR33705:SF2">
    <property type="entry name" value="PHOSPHOCARRIER PROTEIN NPR"/>
    <property type="match status" value="1"/>
</dbReference>
<evidence type="ECO:0000313" key="5">
    <source>
        <dbReference type="EMBL" id="QHB51407.1"/>
    </source>
</evidence>
<sequence length="87" mass="9439">MLKESFHTVSETGITARPALDLISTADDYESKINLQYHDKIVNLKSIMSVMSLGIGKNADIVISADGEDEEAAIADITNKMKELGLV</sequence>
<dbReference type="SMR" id="A0A6P1E2M7"/>
<dbReference type="EMBL" id="CP047121">
    <property type="protein sequence ID" value="QHB51407.1"/>
    <property type="molecule type" value="Genomic_DNA"/>
</dbReference>
<dbReference type="InterPro" id="IPR050399">
    <property type="entry name" value="HPr"/>
</dbReference>
<evidence type="ECO:0000256" key="3">
    <source>
        <dbReference type="ARBA" id="ARBA00022683"/>
    </source>
</evidence>
<keyword evidence="2" id="KW-0963">Cytoplasm</keyword>
<protein>
    <submittedName>
        <fullName evidence="5">Phosphocarrier protein HPr</fullName>
    </submittedName>
</protein>
<feature type="domain" description="HPr" evidence="4">
    <location>
        <begin position="1"/>
        <end position="87"/>
    </location>
</feature>
<evidence type="ECO:0000256" key="2">
    <source>
        <dbReference type="ARBA" id="ARBA00022490"/>
    </source>
</evidence>